<organism evidence="2 3">
    <name type="scientific">Rhizobium mongolense USDA 1844</name>
    <dbReference type="NCBI Taxonomy" id="1079460"/>
    <lineage>
        <taxon>Bacteria</taxon>
        <taxon>Pseudomonadati</taxon>
        <taxon>Pseudomonadota</taxon>
        <taxon>Alphaproteobacteria</taxon>
        <taxon>Hyphomicrobiales</taxon>
        <taxon>Rhizobiaceae</taxon>
        <taxon>Rhizobium/Agrobacterium group</taxon>
        <taxon>Rhizobium</taxon>
    </lineage>
</organism>
<evidence type="ECO:0000313" key="3">
    <source>
        <dbReference type="Proteomes" id="UP000319824"/>
    </source>
</evidence>
<evidence type="ECO:0000256" key="1">
    <source>
        <dbReference type="SAM" id="MobiDB-lite"/>
    </source>
</evidence>
<reference evidence="2 3" key="1">
    <citation type="submission" date="2019-06" db="EMBL/GenBank/DDBJ databases">
        <title>Pac Bio to generate improved reference genome sequences for organisms with transposon mutant libraries (support for FEBA project).</title>
        <authorList>
            <person name="Blow M."/>
        </authorList>
    </citation>
    <scope>NUCLEOTIDE SEQUENCE [LARGE SCALE GENOMIC DNA]</scope>
    <source>
        <strain evidence="2 3">USDA 1844</strain>
    </source>
</reference>
<accession>A0A559SM25</accession>
<feature type="region of interest" description="Disordered" evidence="1">
    <location>
        <begin position="39"/>
        <end position="63"/>
    </location>
</feature>
<dbReference type="Proteomes" id="UP000319824">
    <property type="component" value="Unassembled WGS sequence"/>
</dbReference>
<proteinExistence type="predicted"/>
<gene>
    <name evidence="2" type="ORF">BCL32_3541</name>
</gene>
<dbReference type="AlphaFoldDB" id="A0A559SM25"/>
<dbReference type="EMBL" id="VISO01000003">
    <property type="protein sequence ID" value="TVZ63399.1"/>
    <property type="molecule type" value="Genomic_DNA"/>
</dbReference>
<name>A0A559SM25_9HYPH</name>
<protein>
    <submittedName>
        <fullName evidence="2">Uncharacterized protein</fullName>
    </submittedName>
</protein>
<evidence type="ECO:0000313" key="2">
    <source>
        <dbReference type="EMBL" id="TVZ63399.1"/>
    </source>
</evidence>
<comment type="caution">
    <text evidence="2">The sequence shown here is derived from an EMBL/GenBank/DDBJ whole genome shotgun (WGS) entry which is preliminary data.</text>
</comment>
<sequence length="63" mass="6978">MPVPPKLPPTLALYPFAGRGDVPHETTRGTKKLRHAFFSPSKRGEGAGSRMRGGSLVERRTYR</sequence>